<feature type="domain" description="Retroviral polymerase SH3-like" evidence="1">
    <location>
        <begin position="1"/>
        <end position="40"/>
    </location>
</feature>
<dbReference type="OrthoDB" id="413361at2759"/>
<dbReference type="InterPro" id="IPR057670">
    <property type="entry name" value="SH3_retrovirus"/>
</dbReference>
<proteinExistence type="predicted"/>
<evidence type="ECO:0000313" key="2">
    <source>
        <dbReference type="EMBL" id="KAB2602358.1"/>
    </source>
</evidence>
<evidence type="ECO:0000259" key="1">
    <source>
        <dbReference type="Pfam" id="PF25597"/>
    </source>
</evidence>
<sequence>MGYGSCEKGYRIYNLQTEKIILSRSVVFDENKSWNWENKQDETVYMPLNFGSENSETTETEELSHETQSTDYLNPIQLVSDVEHSRVITKQYTSKVAKFGGHLCKMSYDHY</sequence>
<reference evidence="2 3" key="3">
    <citation type="submission" date="2019-11" db="EMBL/GenBank/DDBJ databases">
        <title>A de novo genome assembly of a pear dwarfing rootstock.</title>
        <authorList>
            <person name="Wang F."/>
            <person name="Wang J."/>
            <person name="Li S."/>
            <person name="Zhang Y."/>
            <person name="Fang M."/>
            <person name="Ma L."/>
            <person name="Zhao Y."/>
            <person name="Jiang S."/>
        </authorList>
    </citation>
    <scope>NUCLEOTIDE SEQUENCE [LARGE SCALE GENOMIC DNA]</scope>
    <source>
        <strain evidence="2">S2</strain>
        <tissue evidence="2">Leaf</tissue>
    </source>
</reference>
<dbReference type="Proteomes" id="UP000327157">
    <property type="component" value="Chromosome 10"/>
</dbReference>
<dbReference type="EMBL" id="SMOL01000695">
    <property type="protein sequence ID" value="KAB2602358.1"/>
    <property type="molecule type" value="Genomic_DNA"/>
</dbReference>
<gene>
    <name evidence="2" type="ORF">D8674_003363</name>
</gene>
<name>A0A5N5FGV5_9ROSA</name>
<evidence type="ECO:0000313" key="3">
    <source>
        <dbReference type="Proteomes" id="UP000327157"/>
    </source>
</evidence>
<keyword evidence="3" id="KW-1185">Reference proteome</keyword>
<dbReference type="Pfam" id="PF25597">
    <property type="entry name" value="SH3_retrovirus"/>
    <property type="match status" value="1"/>
</dbReference>
<protein>
    <recommendedName>
        <fullName evidence="1">Retroviral polymerase SH3-like domain-containing protein</fullName>
    </recommendedName>
</protein>
<organism evidence="2 3">
    <name type="scientific">Pyrus ussuriensis x Pyrus communis</name>
    <dbReference type="NCBI Taxonomy" id="2448454"/>
    <lineage>
        <taxon>Eukaryota</taxon>
        <taxon>Viridiplantae</taxon>
        <taxon>Streptophyta</taxon>
        <taxon>Embryophyta</taxon>
        <taxon>Tracheophyta</taxon>
        <taxon>Spermatophyta</taxon>
        <taxon>Magnoliopsida</taxon>
        <taxon>eudicotyledons</taxon>
        <taxon>Gunneridae</taxon>
        <taxon>Pentapetalae</taxon>
        <taxon>rosids</taxon>
        <taxon>fabids</taxon>
        <taxon>Rosales</taxon>
        <taxon>Rosaceae</taxon>
        <taxon>Amygdaloideae</taxon>
        <taxon>Maleae</taxon>
        <taxon>Pyrus</taxon>
    </lineage>
</organism>
<reference evidence="2 3" key="1">
    <citation type="submission" date="2019-09" db="EMBL/GenBank/DDBJ databases">
        <authorList>
            <person name="Ou C."/>
        </authorList>
    </citation>
    <scope>NUCLEOTIDE SEQUENCE [LARGE SCALE GENOMIC DNA]</scope>
    <source>
        <strain evidence="2">S2</strain>
        <tissue evidence="2">Leaf</tissue>
    </source>
</reference>
<comment type="caution">
    <text evidence="2">The sequence shown here is derived from an EMBL/GenBank/DDBJ whole genome shotgun (WGS) entry which is preliminary data.</text>
</comment>
<accession>A0A5N5FGV5</accession>
<reference evidence="3" key="2">
    <citation type="submission" date="2019-10" db="EMBL/GenBank/DDBJ databases">
        <title>A de novo genome assembly of a pear dwarfing rootstock.</title>
        <authorList>
            <person name="Wang F."/>
            <person name="Wang J."/>
            <person name="Li S."/>
            <person name="Zhang Y."/>
            <person name="Fang M."/>
            <person name="Ma L."/>
            <person name="Zhao Y."/>
            <person name="Jiang S."/>
        </authorList>
    </citation>
    <scope>NUCLEOTIDE SEQUENCE [LARGE SCALE GENOMIC DNA]</scope>
</reference>
<dbReference type="AlphaFoldDB" id="A0A5N5FGV5"/>